<feature type="non-terminal residue" evidence="2">
    <location>
        <position position="1"/>
    </location>
</feature>
<dbReference type="Gene3D" id="3.10.10.10">
    <property type="entry name" value="HIV Type 1 Reverse Transcriptase, subunit A, domain 1"/>
    <property type="match status" value="1"/>
</dbReference>
<name>A0A371HAT7_MUCPR</name>
<dbReference type="SUPFAM" id="SSF56672">
    <property type="entry name" value="DNA/RNA polymerases"/>
    <property type="match status" value="1"/>
</dbReference>
<dbReference type="Pfam" id="PF00078">
    <property type="entry name" value="RVT_1"/>
    <property type="match status" value="1"/>
</dbReference>
<dbReference type="InterPro" id="IPR053134">
    <property type="entry name" value="RNA-dir_DNA_polymerase"/>
</dbReference>
<dbReference type="EMBL" id="QJKJ01003112">
    <property type="protein sequence ID" value="RDX99902.1"/>
    <property type="molecule type" value="Genomic_DNA"/>
</dbReference>
<dbReference type="InterPro" id="IPR043128">
    <property type="entry name" value="Rev_trsase/Diguanyl_cyclase"/>
</dbReference>
<dbReference type="PANTHER" id="PTHR24559">
    <property type="entry name" value="TRANSPOSON TY3-I GAG-POL POLYPROTEIN"/>
    <property type="match status" value="1"/>
</dbReference>
<evidence type="ECO:0000259" key="1">
    <source>
        <dbReference type="PROSITE" id="PS50878"/>
    </source>
</evidence>
<evidence type="ECO:0000313" key="2">
    <source>
        <dbReference type="EMBL" id="RDX99902.1"/>
    </source>
</evidence>
<organism evidence="2 3">
    <name type="scientific">Mucuna pruriens</name>
    <name type="common">Velvet bean</name>
    <name type="synonym">Dolichos pruriens</name>
    <dbReference type="NCBI Taxonomy" id="157652"/>
    <lineage>
        <taxon>Eukaryota</taxon>
        <taxon>Viridiplantae</taxon>
        <taxon>Streptophyta</taxon>
        <taxon>Embryophyta</taxon>
        <taxon>Tracheophyta</taxon>
        <taxon>Spermatophyta</taxon>
        <taxon>Magnoliopsida</taxon>
        <taxon>eudicotyledons</taxon>
        <taxon>Gunneridae</taxon>
        <taxon>Pentapetalae</taxon>
        <taxon>rosids</taxon>
        <taxon>fabids</taxon>
        <taxon>Fabales</taxon>
        <taxon>Fabaceae</taxon>
        <taxon>Papilionoideae</taxon>
        <taxon>50 kb inversion clade</taxon>
        <taxon>NPAAA clade</taxon>
        <taxon>indigoferoid/millettioid clade</taxon>
        <taxon>Phaseoleae</taxon>
        <taxon>Mucuna</taxon>
    </lineage>
</organism>
<evidence type="ECO:0000313" key="3">
    <source>
        <dbReference type="Proteomes" id="UP000257109"/>
    </source>
</evidence>
<dbReference type="OrthoDB" id="1432431at2759"/>
<dbReference type="Gene3D" id="3.30.70.270">
    <property type="match status" value="1"/>
</dbReference>
<dbReference type="PROSITE" id="PS50878">
    <property type="entry name" value="RT_POL"/>
    <property type="match status" value="1"/>
</dbReference>
<dbReference type="AlphaFoldDB" id="A0A371HAT7"/>
<proteinExistence type="predicted"/>
<keyword evidence="3" id="KW-1185">Reference proteome</keyword>
<dbReference type="Proteomes" id="UP000257109">
    <property type="component" value="Unassembled WGS sequence"/>
</dbReference>
<protein>
    <recommendedName>
        <fullName evidence="1">Reverse transcriptase domain-containing protein</fullName>
    </recommendedName>
</protein>
<sequence>MEERNFLLTNGNEGLNRRVRPVINISTLNTRLILAKTLHSRNLQKRSMRINKEGVYVLGVMSPLHGGGGFIENEMLGNEASENPKENTMMLHISSVVDITSKKSLKLWGTILDKKVIILVDSGASHNFLSCDLADETREYAIEVGDEHRIVNKGGVNVVLGYVWLEELGDIKENFKEHMMKVKAKGEEVELRGDPTLCRTVASIEAIVKEWKKGGDTYYIELRMMTLCYKEMPSDDPNEGVRTLLKEYFELFQEVVQLPPPRSCDHAIVIKERSQIPNIRPYRYPHNHKDAIEKFVHDMMEGLIRPSISSYSSPLILVKKKDGSWRFCTDYRALNNVTIPRAVIFSKLDLKSGYHQIRMKGGDIHKITFQTHEGHYEYLVMPFGLTNAPSTFLALMNDIFRPYLRKFVLVFFDDILIYSTNQQYHLEQLRTILEVFRRNSLKKCSFGVKKLEYLRHIIYVEGIRVDLNKVKAMVDWPLLKDMKGLRSFLGLTGTTEDL</sequence>
<comment type="caution">
    <text evidence="2">The sequence shown here is derived from an EMBL/GenBank/DDBJ whole genome shotgun (WGS) entry which is preliminary data.</text>
</comment>
<reference evidence="2" key="1">
    <citation type="submission" date="2018-05" db="EMBL/GenBank/DDBJ databases">
        <title>Draft genome of Mucuna pruriens seed.</title>
        <authorList>
            <person name="Nnadi N.E."/>
            <person name="Vos R."/>
            <person name="Hasami M.H."/>
            <person name="Devisetty U.K."/>
            <person name="Aguiy J.C."/>
        </authorList>
    </citation>
    <scope>NUCLEOTIDE SEQUENCE [LARGE SCALE GENOMIC DNA]</scope>
    <source>
        <strain evidence="2">JCA_2017</strain>
    </source>
</reference>
<gene>
    <name evidence="2" type="ORF">CR513_16981</name>
</gene>
<dbReference type="PANTHER" id="PTHR24559:SF450">
    <property type="entry name" value="RNA-DIRECTED DNA POLYMERASE HOMOLOG"/>
    <property type="match status" value="1"/>
</dbReference>
<accession>A0A371HAT7</accession>
<dbReference type="InterPro" id="IPR000477">
    <property type="entry name" value="RT_dom"/>
</dbReference>
<feature type="domain" description="Reverse transcriptase" evidence="1">
    <location>
        <begin position="250"/>
        <end position="493"/>
    </location>
</feature>
<dbReference type="InterPro" id="IPR043502">
    <property type="entry name" value="DNA/RNA_pol_sf"/>
</dbReference>
<dbReference type="CDD" id="cd01647">
    <property type="entry name" value="RT_LTR"/>
    <property type="match status" value="1"/>
</dbReference>